<evidence type="ECO:0000313" key="2">
    <source>
        <dbReference type="Proteomes" id="UP001519863"/>
    </source>
</evidence>
<accession>A0ABS7B9D5</accession>
<comment type="caution">
    <text evidence="1">The sequence shown here is derived from an EMBL/GenBank/DDBJ whole genome shotgun (WGS) entry which is preliminary data.</text>
</comment>
<gene>
    <name evidence="1" type="ORF">KZ829_26460</name>
</gene>
<dbReference type="EMBL" id="JAHXZI010000014">
    <property type="protein sequence ID" value="MBW6437284.1"/>
    <property type="molecule type" value="Genomic_DNA"/>
</dbReference>
<proteinExistence type="predicted"/>
<protein>
    <submittedName>
        <fullName evidence="1">Uncharacterized protein</fullName>
    </submittedName>
</protein>
<organism evidence="1 2">
    <name type="scientific">Actinoplanes hulinensis</name>
    <dbReference type="NCBI Taxonomy" id="1144547"/>
    <lineage>
        <taxon>Bacteria</taxon>
        <taxon>Bacillati</taxon>
        <taxon>Actinomycetota</taxon>
        <taxon>Actinomycetes</taxon>
        <taxon>Micromonosporales</taxon>
        <taxon>Micromonosporaceae</taxon>
        <taxon>Actinoplanes</taxon>
    </lineage>
</organism>
<sequence length="406" mass="44675">MTFQRGFAVDSVLLTEMKVADQRGVEIAEPPSGADEVFVDSGCLVEVDDSFRDRYYAMVRIIFSPNVYRVGKVPHESLTDVRAAYARKRIIAIDRQNELDVLSEAANGWAERKVRMSWTDNCPSGLALDQKVTVVEGGPSSFTVSTDGGHRVVVAYADFSLSDITFERSEAEIEERDTRLESRRSLELMSAVDAFKILSRVAVVARHLGDPAMVDLKVAETSAAFESACVRYLSRSPQFRNRPQVAAVTAQLVNGFTDRVGDRFAIWLRPGAQGVGTEVHEALHTAGAAGFDQRATNFLSEGIVEYLTRKAVGTDFDRSGRYDFEVEFVDDLIQLGATTEADLVALYFTADWTAFDARLRAYAGDLVGIDELWAQAEGGHHGAAIEYLRQLATDKEAPITDHLAGS</sequence>
<evidence type="ECO:0000313" key="1">
    <source>
        <dbReference type="EMBL" id="MBW6437284.1"/>
    </source>
</evidence>
<reference evidence="1 2" key="1">
    <citation type="journal article" date="2013" name="Antonie Van Leeuwenhoek">
        <title>Actinoplanes hulinensis sp. nov., a novel actinomycete isolated from soybean root (Glycine max (L.) Merr).</title>
        <authorList>
            <person name="Shen Y."/>
            <person name="Liu C."/>
            <person name="Wang X."/>
            <person name="Zhao J."/>
            <person name="Jia F."/>
            <person name="Zhang Y."/>
            <person name="Wang L."/>
            <person name="Yang D."/>
            <person name="Xiang W."/>
        </authorList>
    </citation>
    <scope>NUCLEOTIDE SEQUENCE [LARGE SCALE GENOMIC DNA]</scope>
    <source>
        <strain evidence="1 2">NEAU-M9</strain>
    </source>
</reference>
<dbReference type="Proteomes" id="UP001519863">
    <property type="component" value="Unassembled WGS sequence"/>
</dbReference>
<dbReference type="RefSeq" id="WP_220146617.1">
    <property type="nucleotide sequence ID" value="NZ_JAHXZI010000014.1"/>
</dbReference>
<keyword evidence="2" id="KW-1185">Reference proteome</keyword>
<name>A0ABS7B9D5_9ACTN</name>